<organism evidence="2 3">
    <name type="scientific">Methylovulum psychrotolerans</name>
    <dbReference type="NCBI Taxonomy" id="1704499"/>
    <lineage>
        <taxon>Bacteria</taxon>
        <taxon>Pseudomonadati</taxon>
        <taxon>Pseudomonadota</taxon>
        <taxon>Gammaproteobacteria</taxon>
        <taxon>Methylococcales</taxon>
        <taxon>Methylococcaceae</taxon>
        <taxon>Methylovulum</taxon>
    </lineage>
</organism>
<evidence type="ECO:0000313" key="3">
    <source>
        <dbReference type="Proteomes" id="UP000237423"/>
    </source>
</evidence>
<feature type="signal peptide" evidence="1">
    <location>
        <begin position="1"/>
        <end position="21"/>
    </location>
</feature>
<dbReference type="OrthoDB" id="485342at2"/>
<protein>
    <submittedName>
        <fullName evidence="2">PEP-CTERM sorting domain-containing protein</fullName>
    </submittedName>
</protein>
<accession>A0A2S5CS04</accession>
<feature type="chain" id="PRO_5015541709" evidence="1">
    <location>
        <begin position="22"/>
        <end position="190"/>
    </location>
</feature>
<reference evidence="2 3" key="1">
    <citation type="submission" date="2017-11" db="EMBL/GenBank/DDBJ databases">
        <title>Draft Genome Sequence of Methylobacter psychrotolerans Sph1T, an Obligate Methanotroph from Low-Temperature Environments.</title>
        <authorList>
            <person name="Oshkin I.Y."/>
            <person name="Miroshnikov K."/>
            <person name="Belova S.E."/>
            <person name="Korzhenkov A."/>
            <person name="Toshchakov S.V."/>
            <person name="Dedysh S.N."/>
        </authorList>
    </citation>
    <scope>NUCLEOTIDE SEQUENCE [LARGE SCALE GENOMIC DNA]</scope>
    <source>
        <strain evidence="2 3">Sph1</strain>
    </source>
</reference>
<proteinExistence type="predicted"/>
<evidence type="ECO:0000313" key="2">
    <source>
        <dbReference type="EMBL" id="POZ53512.1"/>
    </source>
</evidence>
<name>A0A2S5CS04_9GAMM</name>
<dbReference type="RefSeq" id="WP_146054494.1">
    <property type="nucleotide sequence ID" value="NZ_CP022129.1"/>
</dbReference>
<dbReference type="NCBIfam" id="TIGR02595">
    <property type="entry name" value="PEP_CTERM"/>
    <property type="match status" value="1"/>
</dbReference>
<sequence length="190" mass="20084">MKKTAFAIGLMLALAVPQVNASIFDFSYSFTDAGSASHTISGEMVGTLQGDNNTVDVSAIQNLIFDSLAQPSMSFTSSADVFFGDGSLIPAVTLDGSFMDFYACHTLGGSSGCDLYVVINNGNGIATTQGFSDFTYQSGADFSNNTFYGSPFVSANWTMSETSPVPVPATLPLLAISAGAFVWQRRRQSR</sequence>
<comment type="caution">
    <text evidence="2">The sequence shown here is derived from an EMBL/GenBank/DDBJ whole genome shotgun (WGS) entry which is preliminary data.</text>
</comment>
<dbReference type="Proteomes" id="UP000237423">
    <property type="component" value="Unassembled WGS sequence"/>
</dbReference>
<gene>
    <name evidence="2" type="ORF">AADEFJLK_00539</name>
</gene>
<dbReference type="InterPro" id="IPR013424">
    <property type="entry name" value="Ice-binding_C"/>
</dbReference>
<keyword evidence="1" id="KW-0732">Signal</keyword>
<dbReference type="AlphaFoldDB" id="A0A2S5CS04"/>
<evidence type="ECO:0000256" key="1">
    <source>
        <dbReference type="SAM" id="SignalP"/>
    </source>
</evidence>
<dbReference type="EMBL" id="PGFZ01000001">
    <property type="protein sequence ID" value="POZ53512.1"/>
    <property type="molecule type" value="Genomic_DNA"/>
</dbReference>